<sequence length="193" mass="20854">MYFTSNTLLSILAAASLTAANPTEKRADLQNWQLESLSTHSPSGRPGNYPWLTVTATVNDPNELTLGTSGSDNSTVKLPVGGKALNCQAKWISPDSAYGHRWPCDNTGATDGYWFMDVVEVSGGSPTNNFDLKFTRVAQQLYRGELFEKKYEGQAHFGLGADGNLAGSCGGSGVCNWGLKEEKTPFPIQQKEI</sequence>
<evidence type="ECO:0000256" key="1">
    <source>
        <dbReference type="SAM" id="SignalP"/>
    </source>
</evidence>
<organism evidence="2 3">
    <name type="scientific">Zopfia rhizophila CBS 207.26</name>
    <dbReference type="NCBI Taxonomy" id="1314779"/>
    <lineage>
        <taxon>Eukaryota</taxon>
        <taxon>Fungi</taxon>
        <taxon>Dikarya</taxon>
        <taxon>Ascomycota</taxon>
        <taxon>Pezizomycotina</taxon>
        <taxon>Dothideomycetes</taxon>
        <taxon>Dothideomycetes incertae sedis</taxon>
        <taxon>Zopfiaceae</taxon>
        <taxon>Zopfia</taxon>
    </lineage>
</organism>
<dbReference type="Proteomes" id="UP000800200">
    <property type="component" value="Unassembled WGS sequence"/>
</dbReference>
<reference evidence="2" key="1">
    <citation type="journal article" date="2020" name="Stud. Mycol.">
        <title>101 Dothideomycetes genomes: a test case for predicting lifestyles and emergence of pathogens.</title>
        <authorList>
            <person name="Haridas S."/>
            <person name="Albert R."/>
            <person name="Binder M."/>
            <person name="Bloem J."/>
            <person name="Labutti K."/>
            <person name="Salamov A."/>
            <person name="Andreopoulos B."/>
            <person name="Baker S."/>
            <person name="Barry K."/>
            <person name="Bills G."/>
            <person name="Bluhm B."/>
            <person name="Cannon C."/>
            <person name="Castanera R."/>
            <person name="Culley D."/>
            <person name="Daum C."/>
            <person name="Ezra D."/>
            <person name="Gonzalez J."/>
            <person name="Henrissat B."/>
            <person name="Kuo A."/>
            <person name="Liang C."/>
            <person name="Lipzen A."/>
            <person name="Lutzoni F."/>
            <person name="Magnuson J."/>
            <person name="Mondo S."/>
            <person name="Nolan M."/>
            <person name="Ohm R."/>
            <person name="Pangilinan J."/>
            <person name="Park H.-J."/>
            <person name="Ramirez L."/>
            <person name="Alfaro M."/>
            <person name="Sun H."/>
            <person name="Tritt A."/>
            <person name="Yoshinaga Y."/>
            <person name="Zwiers L.-H."/>
            <person name="Turgeon B."/>
            <person name="Goodwin S."/>
            <person name="Spatafora J."/>
            <person name="Crous P."/>
            <person name="Grigoriev I."/>
        </authorList>
    </citation>
    <scope>NUCLEOTIDE SEQUENCE</scope>
    <source>
        <strain evidence="2">CBS 207.26</strain>
    </source>
</reference>
<evidence type="ECO:0000313" key="3">
    <source>
        <dbReference type="Proteomes" id="UP000800200"/>
    </source>
</evidence>
<dbReference type="EMBL" id="ML994618">
    <property type="protein sequence ID" value="KAF2190367.1"/>
    <property type="molecule type" value="Genomic_DNA"/>
</dbReference>
<keyword evidence="1" id="KW-0732">Signal</keyword>
<gene>
    <name evidence="2" type="ORF">K469DRAFT_623417</name>
</gene>
<proteinExistence type="predicted"/>
<dbReference type="AlphaFoldDB" id="A0A6A6EEB0"/>
<feature type="chain" id="PRO_5025381576" description="Cell death in tomato 1" evidence="1">
    <location>
        <begin position="21"/>
        <end position="193"/>
    </location>
</feature>
<name>A0A6A6EEB0_9PEZI</name>
<feature type="signal peptide" evidence="1">
    <location>
        <begin position="1"/>
        <end position="20"/>
    </location>
</feature>
<evidence type="ECO:0008006" key="4">
    <source>
        <dbReference type="Google" id="ProtNLM"/>
    </source>
</evidence>
<accession>A0A6A6EEB0</accession>
<dbReference type="OrthoDB" id="5226619at2759"/>
<evidence type="ECO:0000313" key="2">
    <source>
        <dbReference type="EMBL" id="KAF2190367.1"/>
    </source>
</evidence>
<keyword evidence="3" id="KW-1185">Reference proteome</keyword>
<protein>
    <recommendedName>
        <fullName evidence="4">Cell death in tomato 1</fullName>
    </recommendedName>
</protein>